<dbReference type="EMBL" id="CP001291">
    <property type="protein sequence ID" value="ACK72783.1"/>
    <property type="molecule type" value="Genomic_DNA"/>
</dbReference>
<dbReference type="AlphaFoldDB" id="B7K914"/>
<accession>B7K914</accession>
<evidence type="ECO:0000259" key="1">
    <source>
        <dbReference type="PROSITE" id="PS50022"/>
    </source>
</evidence>
<reference evidence="3" key="1">
    <citation type="journal article" date="2011" name="MBio">
        <title>Novel metabolic attributes of the genus Cyanothece, comprising a group of unicellular nitrogen-fixing Cyanobacteria.</title>
        <authorList>
            <person name="Bandyopadhyay A."/>
            <person name="Elvitigala T."/>
            <person name="Welsh E."/>
            <person name="Stockel J."/>
            <person name="Liberton M."/>
            <person name="Min H."/>
            <person name="Sherman L.A."/>
            <person name="Pakrasi H.B."/>
        </authorList>
    </citation>
    <scope>NUCLEOTIDE SEQUENCE [LARGE SCALE GENOMIC DNA]</scope>
    <source>
        <strain evidence="3">PCC 7424</strain>
    </source>
</reference>
<feature type="domain" description="F5/8 type C" evidence="1">
    <location>
        <begin position="48"/>
        <end position="167"/>
    </location>
</feature>
<protein>
    <submittedName>
        <fullName evidence="2">Coagulation factor 5/8 type domain protein</fullName>
    </submittedName>
</protein>
<dbReference type="Pfam" id="PF00754">
    <property type="entry name" value="F5_F8_type_C"/>
    <property type="match status" value="1"/>
</dbReference>
<dbReference type="NCBIfam" id="TIGR02595">
    <property type="entry name" value="PEP_CTERM"/>
    <property type="match status" value="1"/>
</dbReference>
<dbReference type="SUPFAM" id="SSF49785">
    <property type="entry name" value="Galactose-binding domain-like"/>
    <property type="match status" value="1"/>
</dbReference>
<gene>
    <name evidence="2" type="ordered locus">PCC7424_4419</name>
</gene>
<dbReference type="OrthoDB" id="9152028at2"/>
<dbReference type="InterPro" id="IPR008979">
    <property type="entry name" value="Galactose-bd-like_sf"/>
</dbReference>
<organism evidence="2 3">
    <name type="scientific">Gloeothece citriformis (strain PCC 7424)</name>
    <name type="common">Cyanothece sp. (strain PCC 7424)</name>
    <dbReference type="NCBI Taxonomy" id="65393"/>
    <lineage>
        <taxon>Bacteria</taxon>
        <taxon>Bacillati</taxon>
        <taxon>Cyanobacteriota</taxon>
        <taxon>Cyanophyceae</taxon>
        <taxon>Oscillatoriophycideae</taxon>
        <taxon>Chroococcales</taxon>
        <taxon>Aphanothecaceae</taxon>
        <taxon>Gloeothece</taxon>
        <taxon>Gloeothece citriformis</taxon>
    </lineage>
</organism>
<dbReference type="STRING" id="65393.PCC7424_4419"/>
<dbReference type="InterPro" id="IPR000421">
    <property type="entry name" value="FA58C"/>
</dbReference>
<evidence type="ECO:0000313" key="3">
    <source>
        <dbReference type="Proteomes" id="UP000002384"/>
    </source>
</evidence>
<dbReference type="NCBIfam" id="TIGR04155">
    <property type="entry name" value="cyano_PEP"/>
    <property type="match status" value="1"/>
</dbReference>
<dbReference type="InterPro" id="IPR026374">
    <property type="entry name" value="Cyano_PEP"/>
</dbReference>
<dbReference type="PROSITE" id="PS50022">
    <property type="entry name" value="FA58C_3"/>
    <property type="match status" value="1"/>
</dbReference>
<name>B7K914_GLOC7</name>
<dbReference type="KEGG" id="cyc:PCC7424_4419"/>
<dbReference type="eggNOG" id="ENOG5032TPP">
    <property type="taxonomic scope" value="Bacteria"/>
</dbReference>
<evidence type="ECO:0000313" key="2">
    <source>
        <dbReference type="EMBL" id="ACK72783.1"/>
    </source>
</evidence>
<keyword evidence="3" id="KW-1185">Reference proteome</keyword>
<dbReference type="InterPro" id="IPR013424">
    <property type="entry name" value="Ice-binding_C"/>
</dbReference>
<proteinExistence type="predicted"/>
<dbReference type="HOGENOM" id="CLU_110618_0_0_3"/>
<dbReference type="Gene3D" id="2.60.120.260">
    <property type="entry name" value="Galactose-binding domain-like"/>
    <property type="match status" value="1"/>
</dbReference>
<sequence length="229" mass="24362">MQQSLVISTIVGLATIFSIPMASQAAVIISPVSATASSEFSGDYDIGNTIDQSGLSIGFISGVTNFDAYIAQNPTHTTIAANFEWFTQENVVSATVNYDLGQTYLIDRLALWNEESSGIGSFDISVSTDNVNFTQIATGLVPFDNPLANYPAEIFSFGSVAARYVRFGISQCPQPNPGSFNGCGIGEVAFSVVPEPLTIMGTGAALGFGAFFKRKTSNKRKEHNSQIKA</sequence>
<dbReference type="Proteomes" id="UP000002384">
    <property type="component" value="Chromosome"/>
</dbReference>